<dbReference type="InterPro" id="IPR009099">
    <property type="entry name" value="Beta-lactamas_inhib"/>
</dbReference>
<proteinExistence type="predicted"/>
<feature type="compositionally biased region" description="Basic and acidic residues" evidence="1">
    <location>
        <begin position="11"/>
        <end position="20"/>
    </location>
</feature>
<dbReference type="Proteomes" id="UP000460558">
    <property type="component" value="Unassembled WGS sequence"/>
</dbReference>
<name>A0ABW9NSB4_9ACTN</name>
<dbReference type="Pfam" id="PF07467">
    <property type="entry name" value="BLIP"/>
    <property type="match status" value="1"/>
</dbReference>
<protein>
    <recommendedName>
        <fullName evidence="4">BLIP family protein</fullName>
    </recommendedName>
</protein>
<dbReference type="Gene3D" id="3.10.450.730">
    <property type="entry name" value="BLIP domain"/>
    <property type="match status" value="1"/>
</dbReference>
<evidence type="ECO:0008006" key="4">
    <source>
        <dbReference type="Google" id="ProtNLM"/>
    </source>
</evidence>
<evidence type="ECO:0000313" key="2">
    <source>
        <dbReference type="EMBL" id="MQS36201.1"/>
    </source>
</evidence>
<organism evidence="2 3">
    <name type="scientific">Streptomyces katsurahamanus</name>
    <dbReference type="NCBI Taxonomy" id="2577098"/>
    <lineage>
        <taxon>Bacteria</taxon>
        <taxon>Bacillati</taxon>
        <taxon>Actinomycetota</taxon>
        <taxon>Actinomycetes</taxon>
        <taxon>Kitasatosporales</taxon>
        <taxon>Streptomycetaceae</taxon>
        <taxon>Streptomyces</taxon>
    </lineage>
</organism>
<accession>A0ABW9NSB4</accession>
<dbReference type="SUPFAM" id="SSF55648">
    <property type="entry name" value="beta-lactamase-inhibitor protein, BLIP"/>
    <property type="match status" value="1"/>
</dbReference>
<sequence length="271" mass="30314">MHFARRNSTRIHHDSQREHPAQPARPSPYRSRRPPGIRAPSPPPRHPITRCCPPRAGLRWSGGRDLPETVRVQDGPRTLHQVEGRMSRMLKKAWRPLVALAAAAVAVVGTATNTQAQPSGFTPEHYNQIQFGMTVEQALAAGGGPQSCWATESTLECFAKDPLNGPHASFEFTRAGQLSRKWHEGIFEVKTPSITLAQYDKVALGMTEEQLWLAVSKDSCVLKGEAYPFYPSKQRYEREYMCAAEPGPHAPRAWFWFTNGALTDKYKSILT</sequence>
<comment type="caution">
    <text evidence="2">The sequence shown here is derived from an EMBL/GenBank/DDBJ whole genome shotgun (WGS) entry which is preliminary data.</text>
</comment>
<keyword evidence="3" id="KW-1185">Reference proteome</keyword>
<evidence type="ECO:0000313" key="3">
    <source>
        <dbReference type="Proteomes" id="UP000460558"/>
    </source>
</evidence>
<feature type="compositionally biased region" description="Basic residues" evidence="1">
    <location>
        <begin position="1"/>
        <end position="10"/>
    </location>
</feature>
<evidence type="ECO:0000256" key="1">
    <source>
        <dbReference type="SAM" id="MobiDB-lite"/>
    </source>
</evidence>
<dbReference type="EMBL" id="VDEQ01000112">
    <property type="protein sequence ID" value="MQS36201.1"/>
    <property type="molecule type" value="Genomic_DNA"/>
</dbReference>
<reference evidence="2 3" key="1">
    <citation type="submission" date="2019-06" db="EMBL/GenBank/DDBJ databases">
        <title>Comparative genomics and metabolomics analyses of clavulanic acid producing Streptomyces species provides insight into specialized metabolism and evolution of beta-lactam biosynthetic gene clusters.</title>
        <authorList>
            <person name="Moore M.A."/>
            <person name="Cruz-Morales P."/>
            <person name="Barona Gomez F."/>
            <person name="Kapil T."/>
        </authorList>
    </citation>
    <scope>NUCLEOTIDE SEQUENCE [LARGE SCALE GENOMIC DNA]</scope>
    <source>
        <strain evidence="2 3">T-272</strain>
    </source>
</reference>
<dbReference type="InterPro" id="IPR024221">
    <property type="entry name" value="BLIP_dom_sf"/>
</dbReference>
<feature type="region of interest" description="Disordered" evidence="1">
    <location>
        <begin position="1"/>
        <end position="51"/>
    </location>
</feature>
<gene>
    <name evidence="2" type="ORF">FFZ77_11495</name>
</gene>